<dbReference type="AlphaFoldDB" id="A0A7Z0VJC9"/>
<organism evidence="4 5">
    <name type="scientific">Candidatus Thiodiazotropha endolucinida</name>
    <dbReference type="NCBI Taxonomy" id="1655433"/>
    <lineage>
        <taxon>Bacteria</taxon>
        <taxon>Pseudomonadati</taxon>
        <taxon>Pseudomonadota</taxon>
        <taxon>Gammaproteobacteria</taxon>
        <taxon>Chromatiales</taxon>
        <taxon>Sedimenticolaceae</taxon>
        <taxon>Candidatus Thiodiazotropha</taxon>
    </lineage>
</organism>
<dbReference type="Gene3D" id="3.30.70.270">
    <property type="match status" value="1"/>
</dbReference>
<evidence type="ECO:0000259" key="2">
    <source>
        <dbReference type="PROSITE" id="PS50112"/>
    </source>
</evidence>
<evidence type="ECO:0000313" key="5">
    <source>
        <dbReference type="Proteomes" id="UP000094769"/>
    </source>
</evidence>
<accession>A0A7Z0VJC9</accession>
<reference evidence="4 5" key="1">
    <citation type="submission" date="2016-06" db="EMBL/GenBank/DDBJ databases">
        <title>Genome sequence of endosymbiont of Candidatus Endolucinida thiodiazotropha.</title>
        <authorList>
            <person name="Poehlein A."/>
            <person name="Koenig S."/>
            <person name="Heiden S.E."/>
            <person name="Thuermer A."/>
            <person name="Voget S."/>
            <person name="Daniel R."/>
            <person name="Markert S."/>
            <person name="Gros O."/>
            <person name="Schweder T."/>
        </authorList>
    </citation>
    <scope>NUCLEOTIDE SEQUENCE [LARGE SCALE GENOMIC DNA]</scope>
    <source>
        <strain evidence="4 5">COS</strain>
    </source>
</reference>
<dbReference type="InterPro" id="IPR043128">
    <property type="entry name" value="Rev_trsase/Diguanyl_cyclase"/>
</dbReference>
<gene>
    <name evidence="4" type="primary">dosC_4</name>
    <name evidence="4" type="ORF">CODIS_34050</name>
</gene>
<dbReference type="Proteomes" id="UP000094769">
    <property type="component" value="Unassembled WGS sequence"/>
</dbReference>
<dbReference type="InterPro" id="IPR029787">
    <property type="entry name" value="Nucleotide_cyclase"/>
</dbReference>
<dbReference type="InterPro" id="IPR035965">
    <property type="entry name" value="PAS-like_dom_sf"/>
</dbReference>
<keyword evidence="5" id="KW-1185">Reference proteome</keyword>
<dbReference type="EMBL" id="MARB01000023">
    <property type="protein sequence ID" value="ODJ86346.1"/>
    <property type="molecule type" value="Genomic_DNA"/>
</dbReference>
<comment type="caution">
    <text evidence="4">The sequence shown here is derived from an EMBL/GenBank/DDBJ whole genome shotgun (WGS) entry which is preliminary data.</text>
</comment>
<dbReference type="NCBIfam" id="TIGR00229">
    <property type="entry name" value="sensory_box"/>
    <property type="match status" value="1"/>
</dbReference>
<keyword evidence="4" id="KW-0548">Nucleotidyltransferase</keyword>
<dbReference type="GO" id="GO:0052621">
    <property type="term" value="F:diguanylate cyclase activity"/>
    <property type="evidence" value="ECO:0007669"/>
    <property type="project" value="UniProtKB-EC"/>
</dbReference>
<protein>
    <submittedName>
        <fullName evidence="4">Diguanylate cyclase DosC</fullName>
        <ecNumber evidence="4">2.7.7.65</ecNumber>
    </submittedName>
</protein>
<dbReference type="Pfam" id="PF00990">
    <property type="entry name" value="GGDEF"/>
    <property type="match status" value="1"/>
</dbReference>
<dbReference type="PROSITE" id="PS50887">
    <property type="entry name" value="GGDEF"/>
    <property type="match status" value="1"/>
</dbReference>
<dbReference type="SUPFAM" id="SSF55073">
    <property type="entry name" value="Nucleotide cyclase"/>
    <property type="match status" value="1"/>
</dbReference>
<dbReference type="FunFam" id="3.30.70.270:FF:000001">
    <property type="entry name" value="Diguanylate cyclase domain protein"/>
    <property type="match status" value="1"/>
</dbReference>
<dbReference type="EC" id="2.7.7.65" evidence="4"/>
<comment type="cofactor">
    <cofactor evidence="1">
        <name>Mg(2+)</name>
        <dbReference type="ChEBI" id="CHEBI:18420"/>
    </cofactor>
</comment>
<evidence type="ECO:0000313" key="4">
    <source>
        <dbReference type="EMBL" id="ODJ86346.1"/>
    </source>
</evidence>
<feature type="domain" description="PAS" evidence="2">
    <location>
        <begin position="53"/>
        <end position="107"/>
    </location>
</feature>
<proteinExistence type="predicted"/>
<feature type="domain" description="GGDEF" evidence="3">
    <location>
        <begin position="213"/>
        <end position="347"/>
    </location>
</feature>
<dbReference type="PANTHER" id="PTHR46663:SF3">
    <property type="entry name" value="SLL0267 PROTEIN"/>
    <property type="match status" value="1"/>
</dbReference>
<dbReference type="OrthoDB" id="9812260at2"/>
<evidence type="ECO:0000259" key="3">
    <source>
        <dbReference type="PROSITE" id="PS50887"/>
    </source>
</evidence>
<dbReference type="Pfam" id="PF13426">
    <property type="entry name" value="PAS_9"/>
    <property type="match status" value="1"/>
</dbReference>
<dbReference type="InterPro" id="IPR000160">
    <property type="entry name" value="GGDEF_dom"/>
</dbReference>
<dbReference type="PROSITE" id="PS50112">
    <property type="entry name" value="PAS"/>
    <property type="match status" value="1"/>
</dbReference>
<dbReference type="PANTHER" id="PTHR46663">
    <property type="entry name" value="DIGUANYLATE CYCLASE DGCT-RELATED"/>
    <property type="match status" value="1"/>
</dbReference>
<dbReference type="CDD" id="cd00130">
    <property type="entry name" value="PAS"/>
    <property type="match status" value="1"/>
</dbReference>
<dbReference type="Gene3D" id="3.30.450.20">
    <property type="entry name" value="PAS domain"/>
    <property type="match status" value="1"/>
</dbReference>
<name>A0A7Z0VJC9_9GAMM</name>
<keyword evidence="4" id="KW-0808">Transferase</keyword>
<sequence length="353" mass="40395">MHTLTTEIQERVSKILRENKLLEESLRQSIRLGKLREKALNNLINVERQLKKSEARFKSIAMATREGIIIVDREARILFWNPAAEKILGYTAADLTDRNIHELLVPERLRSNASEHFSRFVDEYGKEFESWTKQFPAVRKNGEETILELTVSPFESLNGWQALGSFRDIAHQKLEEERLKFLASHDPMTGLYNRRGLAERFAQDLKRAKRYKHNITLLLLDVDNLKKINDTFGHHIGDEVLHRISEIIEYAVRDVDYVSRFGGDEFIVVLGETQLDQATTTAERIRKRAAKEIHSMDDGQEISSTVSIGVSMFPDHGHDLDSLVDAADSALYRAKKKGRNAISKAVGEEESKV</sequence>
<dbReference type="CDD" id="cd01949">
    <property type="entry name" value="GGDEF"/>
    <property type="match status" value="1"/>
</dbReference>
<dbReference type="InterPro" id="IPR052163">
    <property type="entry name" value="DGC-Regulatory_Protein"/>
</dbReference>
<dbReference type="NCBIfam" id="TIGR00254">
    <property type="entry name" value="GGDEF"/>
    <property type="match status" value="1"/>
</dbReference>
<dbReference type="SMART" id="SM00091">
    <property type="entry name" value="PAS"/>
    <property type="match status" value="1"/>
</dbReference>
<dbReference type="SMART" id="SM00267">
    <property type="entry name" value="GGDEF"/>
    <property type="match status" value="1"/>
</dbReference>
<evidence type="ECO:0000256" key="1">
    <source>
        <dbReference type="ARBA" id="ARBA00001946"/>
    </source>
</evidence>
<dbReference type="RefSeq" id="WP_069127148.1">
    <property type="nucleotide sequence ID" value="NZ_MARB01000023.1"/>
</dbReference>
<dbReference type="SUPFAM" id="SSF55785">
    <property type="entry name" value="PYP-like sensor domain (PAS domain)"/>
    <property type="match status" value="1"/>
</dbReference>
<dbReference type="InterPro" id="IPR000014">
    <property type="entry name" value="PAS"/>
</dbReference>